<evidence type="ECO:0000259" key="2">
    <source>
        <dbReference type="PROSITE" id="PS50842"/>
    </source>
</evidence>
<dbReference type="Proteomes" id="UP000824469">
    <property type="component" value="Unassembled WGS sequence"/>
</dbReference>
<evidence type="ECO:0000313" key="4">
    <source>
        <dbReference type="Proteomes" id="UP000824469"/>
    </source>
</evidence>
<dbReference type="PROSITE" id="PS50842">
    <property type="entry name" value="EXPANSIN_EG45"/>
    <property type="match status" value="1"/>
</dbReference>
<dbReference type="CDD" id="cd22269">
    <property type="entry name" value="DPBB_EG45-like"/>
    <property type="match status" value="1"/>
</dbReference>
<accession>A0AA38G0M9</accession>
<evidence type="ECO:0000256" key="1">
    <source>
        <dbReference type="SAM" id="SignalP"/>
    </source>
</evidence>
<proteinExistence type="predicted"/>
<dbReference type="PANTHER" id="PTHR47480:SF1">
    <property type="entry name" value="EG45-LIKE DOMAIN CONTAINING PROTEIN 1"/>
    <property type="match status" value="1"/>
</dbReference>
<keyword evidence="4" id="KW-1185">Reference proteome</keyword>
<feature type="domain" description="Expansin-like EG45" evidence="2">
    <location>
        <begin position="27"/>
        <end position="138"/>
    </location>
</feature>
<feature type="chain" id="PRO_5041347914" description="Expansin-like EG45 domain-containing protein" evidence="1">
    <location>
        <begin position="25"/>
        <end position="138"/>
    </location>
</feature>
<dbReference type="EMBL" id="JAHRHJ020000005">
    <property type="protein sequence ID" value="KAH9314019.1"/>
    <property type="molecule type" value="Genomic_DNA"/>
</dbReference>
<dbReference type="Pfam" id="PF03330">
    <property type="entry name" value="DPBB_1"/>
    <property type="match status" value="1"/>
</dbReference>
<organism evidence="3 4">
    <name type="scientific">Taxus chinensis</name>
    <name type="common">Chinese yew</name>
    <name type="synonym">Taxus wallichiana var. chinensis</name>
    <dbReference type="NCBI Taxonomy" id="29808"/>
    <lineage>
        <taxon>Eukaryota</taxon>
        <taxon>Viridiplantae</taxon>
        <taxon>Streptophyta</taxon>
        <taxon>Embryophyta</taxon>
        <taxon>Tracheophyta</taxon>
        <taxon>Spermatophyta</taxon>
        <taxon>Pinopsida</taxon>
        <taxon>Pinidae</taxon>
        <taxon>Conifers II</taxon>
        <taxon>Cupressales</taxon>
        <taxon>Taxaceae</taxon>
        <taxon>Taxus</taxon>
    </lineage>
</organism>
<keyword evidence="1" id="KW-0732">Signal</keyword>
<dbReference type="SUPFAM" id="SSF50685">
    <property type="entry name" value="Barwin-like endoglucanases"/>
    <property type="match status" value="1"/>
</dbReference>
<evidence type="ECO:0000313" key="3">
    <source>
        <dbReference type="EMBL" id="KAH9314019.1"/>
    </source>
</evidence>
<dbReference type="InterPro" id="IPR009009">
    <property type="entry name" value="RlpA-like_DPBB"/>
</dbReference>
<dbReference type="Gene3D" id="2.40.40.10">
    <property type="entry name" value="RlpA-like domain"/>
    <property type="match status" value="1"/>
</dbReference>
<dbReference type="InterPro" id="IPR036908">
    <property type="entry name" value="RlpA-like_sf"/>
</dbReference>
<dbReference type="PANTHER" id="PTHR47480">
    <property type="entry name" value="EG45-LIKE DOMAIN CONTAINING PROTEIN"/>
    <property type="match status" value="1"/>
</dbReference>
<reference evidence="3 4" key="1">
    <citation type="journal article" date="2021" name="Nat. Plants">
        <title>The Taxus genome provides insights into paclitaxel biosynthesis.</title>
        <authorList>
            <person name="Xiong X."/>
            <person name="Gou J."/>
            <person name="Liao Q."/>
            <person name="Li Y."/>
            <person name="Zhou Q."/>
            <person name="Bi G."/>
            <person name="Li C."/>
            <person name="Du R."/>
            <person name="Wang X."/>
            <person name="Sun T."/>
            <person name="Guo L."/>
            <person name="Liang H."/>
            <person name="Lu P."/>
            <person name="Wu Y."/>
            <person name="Zhang Z."/>
            <person name="Ro D.K."/>
            <person name="Shang Y."/>
            <person name="Huang S."/>
            <person name="Yan J."/>
        </authorList>
    </citation>
    <scope>NUCLEOTIDE SEQUENCE [LARGE SCALE GENOMIC DNA]</scope>
    <source>
        <strain evidence="3">Ta-2019</strain>
    </source>
</reference>
<feature type="signal peptide" evidence="1">
    <location>
        <begin position="1"/>
        <end position="24"/>
    </location>
</feature>
<name>A0AA38G0M9_TAXCH</name>
<comment type="caution">
    <text evidence="3">The sequence shown here is derived from an EMBL/GenBank/DDBJ whole genome shotgun (WGS) entry which is preliminary data.</text>
</comment>
<dbReference type="AlphaFoldDB" id="A0AA38G0M9"/>
<dbReference type="InterPro" id="IPR007112">
    <property type="entry name" value="Expansin/allergen_DPBB_dom"/>
</dbReference>
<gene>
    <name evidence="3" type="ORF">KI387_022646</name>
</gene>
<protein>
    <recommendedName>
        <fullName evidence="2">Expansin-like EG45 domain-containing protein</fullName>
    </recommendedName>
</protein>
<sequence length="138" mass="15031">MNAYKIIFATISISLIFLTHFCAADVGTATSYGPPYVPSSCYGNDRGQFPAGNRFAAANDAIWDNQASCGRKYRVRCLSGTSSEVMNPCRERSLVVKIVDYCSSSGCDNGDATFHLSTDAFAHIAHPSARKINIEYDQ</sequence>